<reference evidence="13" key="3">
    <citation type="submission" date="2023-05" db="EMBL/GenBank/DDBJ databases">
        <authorList>
            <person name="Smith C.H."/>
        </authorList>
    </citation>
    <scope>NUCLEOTIDE SEQUENCE</scope>
    <source>
        <strain evidence="13">CHS0354</strain>
        <tissue evidence="13">Mantle</tissue>
    </source>
</reference>
<evidence type="ECO:0000256" key="9">
    <source>
        <dbReference type="ARBA" id="ARBA00023315"/>
    </source>
</evidence>
<accession>A0AAE0VQ52</accession>
<keyword evidence="6" id="KW-0862">Zinc</keyword>
<feature type="compositionally biased region" description="Polar residues" evidence="10">
    <location>
        <begin position="102"/>
        <end position="116"/>
    </location>
</feature>
<comment type="similarity">
    <text evidence="2">Belongs to the acetyltransferase family. ECO subfamily.</text>
</comment>
<feature type="domain" description="N-acetyltransferase ESCO zinc-finger" evidence="11">
    <location>
        <begin position="460"/>
        <end position="498"/>
    </location>
</feature>
<keyword evidence="5" id="KW-0863">Zinc-finger</keyword>
<dbReference type="Proteomes" id="UP001195483">
    <property type="component" value="Unassembled WGS sequence"/>
</dbReference>
<feature type="compositionally biased region" description="Basic and acidic residues" evidence="10">
    <location>
        <begin position="123"/>
        <end position="134"/>
    </location>
</feature>
<evidence type="ECO:0000256" key="4">
    <source>
        <dbReference type="ARBA" id="ARBA00022723"/>
    </source>
</evidence>
<evidence type="ECO:0000256" key="1">
    <source>
        <dbReference type="ARBA" id="ARBA00004123"/>
    </source>
</evidence>
<organism evidence="13 14">
    <name type="scientific">Potamilus streckersoni</name>
    <dbReference type="NCBI Taxonomy" id="2493646"/>
    <lineage>
        <taxon>Eukaryota</taxon>
        <taxon>Metazoa</taxon>
        <taxon>Spiralia</taxon>
        <taxon>Lophotrochozoa</taxon>
        <taxon>Mollusca</taxon>
        <taxon>Bivalvia</taxon>
        <taxon>Autobranchia</taxon>
        <taxon>Heteroconchia</taxon>
        <taxon>Palaeoheterodonta</taxon>
        <taxon>Unionida</taxon>
        <taxon>Unionoidea</taxon>
        <taxon>Unionidae</taxon>
        <taxon>Ambleminae</taxon>
        <taxon>Lampsilini</taxon>
        <taxon>Potamilus</taxon>
    </lineage>
</organism>
<dbReference type="EMBL" id="JAEAOA010001326">
    <property type="protein sequence ID" value="KAK3584895.1"/>
    <property type="molecule type" value="Genomic_DNA"/>
</dbReference>
<feature type="region of interest" description="Disordered" evidence="10">
    <location>
        <begin position="267"/>
        <end position="296"/>
    </location>
</feature>
<feature type="region of interest" description="Disordered" evidence="10">
    <location>
        <begin position="211"/>
        <end position="237"/>
    </location>
</feature>
<reference evidence="13" key="1">
    <citation type="journal article" date="2021" name="Genome Biol. Evol.">
        <title>A High-Quality Reference Genome for a Parasitic Bivalve with Doubly Uniparental Inheritance (Bivalvia: Unionida).</title>
        <authorList>
            <person name="Smith C.H."/>
        </authorList>
    </citation>
    <scope>NUCLEOTIDE SEQUENCE</scope>
    <source>
        <strain evidence="13">CHS0354</strain>
    </source>
</reference>
<evidence type="ECO:0000256" key="3">
    <source>
        <dbReference type="ARBA" id="ARBA00022679"/>
    </source>
</evidence>
<feature type="region of interest" description="Disordered" evidence="10">
    <location>
        <begin position="1"/>
        <end position="134"/>
    </location>
</feature>
<keyword evidence="9" id="KW-0012">Acyltransferase</keyword>
<comment type="subcellular location">
    <subcellularLocation>
        <location evidence="1">Nucleus</location>
    </subcellularLocation>
</comment>
<feature type="domain" description="N-acetyltransferase ESCO acetyl-transferase" evidence="12">
    <location>
        <begin position="615"/>
        <end position="682"/>
    </location>
</feature>
<feature type="compositionally biased region" description="Polar residues" evidence="10">
    <location>
        <begin position="380"/>
        <end position="391"/>
    </location>
</feature>
<evidence type="ECO:0008006" key="15">
    <source>
        <dbReference type="Google" id="ProtNLM"/>
    </source>
</evidence>
<keyword evidence="14" id="KW-1185">Reference proteome</keyword>
<feature type="region of interest" description="Disordered" evidence="10">
    <location>
        <begin position="157"/>
        <end position="183"/>
    </location>
</feature>
<evidence type="ECO:0000256" key="7">
    <source>
        <dbReference type="ARBA" id="ARBA00023242"/>
    </source>
</evidence>
<dbReference type="PANTHER" id="PTHR45884:SF2">
    <property type="entry name" value="N-ACETYLTRANSFERASE ECO"/>
    <property type="match status" value="1"/>
</dbReference>
<feature type="region of interest" description="Disordered" evidence="10">
    <location>
        <begin position="353"/>
        <end position="391"/>
    </location>
</feature>
<feature type="compositionally biased region" description="Basic residues" evidence="10">
    <location>
        <begin position="78"/>
        <end position="90"/>
    </location>
</feature>
<evidence type="ECO:0000313" key="14">
    <source>
        <dbReference type="Proteomes" id="UP001195483"/>
    </source>
</evidence>
<keyword evidence="3" id="KW-0808">Transferase</keyword>
<name>A0AAE0VQ52_9BIVA</name>
<evidence type="ECO:0000256" key="2">
    <source>
        <dbReference type="ARBA" id="ARBA00005816"/>
    </source>
</evidence>
<comment type="caution">
    <text evidence="13">The sequence shown here is derived from an EMBL/GenBank/DDBJ whole genome shotgun (WGS) entry which is preliminary data.</text>
</comment>
<dbReference type="GO" id="GO:0008270">
    <property type="term" value="F:zinc ion binding"/>
    <property type="evidence" value="ECO:0007669"/>
    <property type="project" value="UniProtKB-KW"/>
</dbReference>
<evidence type="ECO:0000256" key="10">
    <source>
        <dbReference type="SAM" id="MobiDB-lite"/>
    </source>
</evidence>
<dbReference type="GO" id="GO:0005634">
    <property type="term" value="C:nucleus"/>
    <property type="evidence" value="ECO:0007669"/>
    <property type="project" value="UniProtKB-SubCell"/>
</dbReference>
<proteinExistence type="inferred from homology"/>
<evidence type="ECO:0000259" key="11">
    <source>
        <dbReference type="Pfam" id="PF13878"/>
    </source>
</evidence>
<feature type="compositionally biased region" description="Basic and acidic residues" evidence="10">
    <location>
        <begin position="267"/>
        <end position="283"/>
    </location>
</feature>
<protein>
    <recommendedName>
        <fullName evidence="15">N-acetyltransferase ESCO2</fullName>
    </recommendedName>
</protein>
<evidence type="ECO:0000256" key="6">
    <source>
        <dbReference type="ARBA" id="ARBA00022833"/>
    </source>
</evidence>
<dbReference type="InterPro" id="IPR028009">
    <property type="entry name" value="ESCO_Acetyltransf_dom"/>
</dbReference>
<dbReference type="Pfam" id="PF13880">
    <property type="entry name" value="Acetyltransf_13"/>
    <property type="match status" value="1"/>
</dbReference>
<dbReference type="Pfam" id="PF13878">
    <property type="entry name" value="zf-C2H2_3"/>
    <property type="match status" value="1"/>
</dbReference>
<dbReference type="GO" id="GO:0000785">
    <property type="term" value="C:chromatin"/>
    <property type="evidence" value="ECO:0007669"/>
    <property type="project" value="TreeGrafter"/>
</dbReference>
<evidence type="ECO:0000259" key="12">
    <source>
        <dbReference type="Pfam" id="PF13880"/>
    </source>
</evidence>
<keyword evidence="7" id="KW-0539">Nucleus</keyword>
<feature type="compositionally biased region" description="Polar residues" evidence="10">
    <location>
        <begin position="420"/>
        <end position="444"/>
    </location>
</feature>
<feature type="region of interest" description="Disordered" evidence="10">
    <location>
        <begin position="419"/>
        <end position="444"/>
    </location>
</feature>
<sequence length="687" mass="77322">MMMETRLASKRRLKLSPQKKSPRVGLNFGHERMSPSTKKRRVDASTSNSSSPESETEDESFSIKSFYGKREKKCFPHSPRRRKAIKRVWSKLRDENTETDSEVSSQKSGYTQTRSEGSADFTFKSDTEEELSRNGIEKARNLRSSSRVKNRFQLQEVSNTLGNKTHENKKVQSTVSSRSKSLENRVPVSVMHLPLKNRSLTSPVLFERRRSSVTPKVARQNFPETPDSSGKKFFKHRSPGDSAKLLGSIVVRKGFNLKFVPKRQLSDKAVKETTDKKKNSDKKNKPKHNSINRYSPVAKNCGTSELFSHTEKVKEERIMKKELKLDRSKGDNSSYVEDSGCRTNLVEEVTHLEVSPSNSGHLETAESKGLLGTPDLFSEPASSTMSQATEDSVNSFVSGPTFQSDCSSPQQEKLFPIFTKKTSPGGVSTGSSLRTRSSPNNSPRVLSTLKFIKDRDNKQQMIIDAGQKKFGATQCDVCGMVYTHADPVDEATHAKFHQSLLAALKFPGWKKERVVVEYPDTGARVIMVTADDKKYAIKKVEEINKVMGEELGFPEPSLAFRPSYKAFLYVSEEKRIEGCCVAEPVFEGYRVISDSQGSDSQPGRRPWCCSDEPESAAVGISRIWVYSKQRQKGIATRLLDCVRLWFEYGIEIKKELMAFSDPTPDGRQLATRYTGTPAFLVYKYHHG</sequence>
<dbReference type="PANTHER" id="PTHR45884">
    <property type="entry name" value="N-ACETYLTRANSFERASE ECO"/>
    <property type="match status" value="1"/>
</dbReference>
<dbReference type="AlphaFoldDB" id="A0AAE0VQ52"/>
<evidence type="ECO:0000256" key="5">
    <source>
        <dbReference type="ARBA" id="ARBA00022771"/>
    </source>
</evidence>
<evidence type="ECO:0000256" key="8">
    <source>
        <dbReference type="ARBA" id="ARBA00023306"/>
    </source>
</evidence>
<dbReference type="InterPro" id="IPR028005">
    <property type="entry name" value="AcTrfase_ESCO_Znf_dom"/>
</dbReference>
<gene>
    <name evidence="13" type="ORF">CHS0354_021770</name>
</gene>
<keyword evidence="4" id="KW-0479">Metal-binding</keyword>
<dbReference type="GO" id="GO:0007064">
    <property type="term" value="P:mitotic sister chromatid cohesion"/>
    <property type="evidence" value="ECO:0007669"/>
    <property type="project" value="TreeGrafter"/>
</dbReference>
<reference evidence="13" key="2">
    <citation type="journal article" date="2021" name="Genome Biol. Evol.">
        <title>Developing a high-quality reference genome for a parasitic bivalve with doubly uniparental inheritance (Bivalvia: Unionida).</title>
        <authorList>
            <person name="Smith C.H."/>
        </authorList>
    </citation>
    <scope>NUCLEOTIDE SEQUENCE</scope>
    <source>
        <strain evidence="13">CHS0354</strain>
        <tissue evidence="13">Mantle</tissue>
    </source>
</reference>
<evidence type="ECO:0000313" key="13">
    <source>
        <dbReference type="EMBL" id="KAK3584895.1"/>
    </source>
</evidence>
<dbReference type="GO" id="GO:0061733">
    <property type="term" value="F:protein-lysine-acetyltransferase activity"/>
    <property type="evidence" value="ECO:0007669"/>
    <property type="project" value="TreeGrafter"/>
</dbReference>
<keyword evidence="8" id="KW-0131">Cell cycle</keyword>